<evidence type="ECO:0000313" key="3">
    <source>
        <dbReference type="Proteomes" id="UP001338125"/>
    </source>
</evidence>
<evidence type="ECO:0000313" key="2">
    <source>
        <dbReference type="EMBL" id="KAK5997073.1"/>
    </source>
</evidence>
<gene>
    <name evidence="2" type="ORF">PT974_02425</name>
</gene>
<dbReference type="InterPro" id="IPR036318">
    <property type="entry name" value="FAD-bd_PCMH-like_sf"/>
</dbReference>
<keyword evidence="3" id="KW-1185">Reference proteome</keyword>
<sequence length="155" mass="16974">MKISSLSIRLLPFLIEVSKATTTKQTSQCRALPGTAEWPSSSAWVQLNSTVHGRLIATVPIGTPCHDPNYNQAACEALQQQWNLPQLHLPSSSSIMTPYFANQSCDPFTPESRPCVLGNYVSYAINVSSSDDVVSGLKFAKKNNIRVVIRNTGHE</sequence>
<dbReference type="Proteomes" id="UP001338125">
    <property type="component" value="Unassembled WGS sequence"/>
</dbReference>
<feature type="signal peptide" evidence="1">
    <location>
        <begin position="1"/>
        <end position="20"/>
    </location>
</feature>
<feature type="chain" id="PRO_5047285104" evidence="1">
    <location>
        <begin position="21"/>
        <end position="155"/>
    </location>
</feature>
<dbReference type="EMBL" id="JAVFKD010000002">
    <property type="protein sequence ID" value="KAK5997073.1"/>
    <property type="molecule type" value="Genomic_DNA"/>
</dbReference>
<dbReference type="SUPFAM" id="SSF56176">
    <property type="entry name" value="FAD-binding/transporter-associated domain-like"/>
    <property type="match status" value="1"/>
</dbReference>
<accession>A0ABR0SY44</accession>
<keyword evidence="1" id="KW-0732">Signal</keyword>
<evidence type="ECO:0000256" key="1">
    <source>
        <dbReference type="SAM" id="SignalP"/>
    </source>
</evidence>
<reference evidence="2 3" key="1">
    <citation type="submission" date="2024-01" db="EMBL/GenBank/DDBJ databases">
        <title>Complete genome of Cladobotryum mycophilum ATHUM6906.</title>
        <authorList>
            <person name="Christinaki A.C."/>
            <person name="Myridakis A.I."/>
            <person name="Kouvelis V.N."/>
        </authorList>
    </citation>
    <scope>NUCLEOTIDE SEQUENCE [LARGE SCALE GENOMIC DNA]</scope>
    <source>
        <strain evidence="2 3">ATHUM6906</strain>
    </source>
</reference>
<organism evidence="2 3">
    <name type="scientific">Cladobotryum mycophilum</name>
    <dbReference type="NCBI Taxonomy" id="491253"/>
    <lineage>
        <taxon>Eukaryota</taxon>
        <taxon>Fungi</taxon>
        <taxon>Dikarya</taxon>
        <taxon>Ascomycota</taxon>
        <taxon>Pezizomycotina</taxon>
        <taxon>Sordariomycetes</taxon>
        <taxon>Hypocreomycetidae</taxon>
        <taxon>Hypocreales</taxon>
        <taxon>Hypocreaceae</taxon>
        <taxon>Cladobotryum</taxon>
    </lineage>
</organism>
<proteinExistence type="predicted"/>
<dbReference type="InterPro" id="IPR016169">
    <property type="entry name" value="FAD-bd_PCMH_sub2"/>
</dbReference>
<comment type="caution">
    <text evidence="2">The sequence shown here is derived from an EMBL/GenBank/DDBJ whole genome shotgun (WGS) entry which is preliminary data.</text>
</comment>
<dbReference type="Gene3D" id="3.30.465.10">
    <property type="match status" value="1"/>
</dbReference>
<name>A0ABR0SY44_9HYPO</name>
<protein>
    <submittedName>
        <fullName evidence="2">FAD-linked oxidoreductase ZEB1</fullName>
    </submittedName>
</protein>